<evidence type="ECO:0000313" key="2">
    <source>
        <dbReference type="EMBL" id="KAL1405257.1"/>
    </source>
</evidence>
<evidence type="ECO:0000313" key="3">
    <source>
        <dbReference type="Proteomes" id="UP001565368"/>
    </source>
</evidence>
<feature type="region of interest" description="Disordered" evidence="1">
    <location>
        <begin position="1"/>
        <end position="97"/>
    </location>
</feature>
<sequence>MATLHARPAPAAPSAQHTAFTFPRARRKPLPELVPAAPRHSEQVPAMQHKRAATDGVESPPPASAGPASLGRASTLSAATASSASGRHTPAAMPFLDDKPRPFGTRWASDSLPLHADFVHDGRLLVVGQGEGAVGFKVNGHLLCVASAVFDSLVGEYVRASSPCALYLDDSVADISAFLRLFKLASVVTAAMWEPAWQPDVHEYLTGFRLATKYKLGDLASVLGAKIVSQSVDIVSRLSVGRDLVALLRLAHDMESERLWAVVLADLPNWGRTLNLFKFKAADVDMIGADVLKILMAVAALSVGGDLFEDTRGVKVTYRDGKALVWKSMGHESRRSSKDTGRGHRH</sequence>
<dbReference type="Proteomes" id="UP001565368">
    <property type="component" value="Unassembled WGS sequence"/>
</dbReference>
<dbReference type="RefSeq" id="XP_069205201.1">
    <property type="nucleotide sequence ID" value="XM_069357264.1"/>
</dbReference>
<name>A0ABR3PSC6_9TREE</name>
<keyword evidence="3" id="KW-1185">Reference proteome</keyword>
<feature type="compositionally biased region" description="Low complexity" evidence="1">
    <location>
        <begin position="65"/>
        <end position="87"/>
    </location>
</feature>
<gene>
    <name evidence="2" type="ORF">Q8F55_008883</name>
</gene>
<dbReference type="EMBL" id="JBBXJM010000007">
    <property type="protein sequence ID" value="KAL1405257.1"/>
    <property type="molecule type" value="Genomic_DNA"/>
</dbReference>
<organism evidence="2 3">
    <name type="scientific">Vanrija albida</name>
    <dbReference type="NCBI Taxonomy" id="181172"/>
    <lineage>
        <taxon>Eukaryota</taxon>
        <taxon>Fungi</taxon>
        <taxon>Dikarya</taxon>
        <taxon>Basidiomycota</taxon>
        <taxon>Agaricomycotina</taxon>
        <taxon>Tremellomycetes</taxon>
        <taxon>Trichosporonales</taxon>
        <taxon>Trichosporonaceae</taxon>
        <taxon>Vanrija</taxon>
    </lineage>
</organism>
<proteinExistence type="predicted"/>
<reference evidence="2 3" key="1">
    <citation type="submission" date="2023-08" db="EMBL/GenBank/DDBJ databases">
        <title>Annotated Genome Sequence of Vanrija albida AlHP1.</title>
        <authorList>
            <person name="Herzog R."/>
        </authorList>
    </citation>
    <scope>NUCLEOTIDE SEQUENCE [LARGE SCALE GENOMIC DNA]</scope>
    <source>
        <strain evidence="2 3">AlHP1</strain>
    </source>
</reference>
<comment type="caution">
    <text evidence="2">The sequence shown here is derived from an EMBL/GenBank/DDBJ whole genome shotgun (WGS) entry which is preliminary data.</text>
</comment>
<accession>A0ABR3PSC6</accession>
<dbReference type="GeneID" id="95989926"/>
<protein>
    <recommendedName>
        <fullName evidence="4">BTB domain-containing protein</fullName>
    </recommendedName>
</protein>
<evidence type="ECO:0008006" key="4">
    <source>
        <dbReference type="Google" id="ProtNLM"/>
    </source>
</evidence>
<evidence type="ECO:0000256" key="1">
    <source>
        <dbReference type="SAM" id="MobiDB-lite"/>
    </source>
</evidence>